<evidence type="ECO:0000256" key="3">
    <source>
        <dbReference type="ARBA" id="ARBA00022989"/>
    </source>
</evidence>
<evidence type="ECO:0000256" key="1">
    <source>
        <dbReference type="ARBA" id="ARBA00004126"/>
    </source>
</evidence>
<dbReference type="GO" id="GO:0031965">
    <property type="term" value="C:nuclear membrane"/>
    <property type="evidence" value="ECO:0007669"/>
    <property type="project" value="UniProtKB-SubCell"/>
</dbReference>
<feature type="region of interest" description="Disordered" evidence="6">
    <location>
        <begin position="173"/>
        <end position="213"/>
    </location>
</feature>
<dbReference type="PANTHER" id="PTHR13428:SF12">
    <property type="entry name" value="INNER NUCLEAR MEMBRANE PROTEIN MAN1"/>
    <property type="match status" value="1"/>
</dbReference>
<dbReference type="Pfam" id="PF03020">
    <property type="entry name" value="LEM"/>
    <property type="match status" value="1"/>
</dbReference>
<feature type="region of interest" description="Disordered" evidence="6">
    <location>
        <begin position="249"/>
        <end position="281"/>
    </location>
</feature>
<feature type="domain" description="LEM" evidence="8">
    <location>
        <begin position="1"/>
        <end position="43"/>
    </location>
</feature>
<dbReference type="FunFam" id="1.10.720.40:FF:000001">
    <property type="entry name" value="LEM domain containing 2, isoform CRA_a"/>
    <property type="match status" value="1"/>
</dbReference>
<keyword evidence="2 7" id="KW-0812">Transmembrane</keyword>
<dbReference type="STRING" id="46835.A0A504YC37"/>
<dbReference type="InterPro" id="IPR052277">
    <property type="entry name" value="INM_ESCRT-Associated"/>
</dbReference>
<feature type="compositionally biased region" description="Polar residues" evidence="6">
    <location>
        <begin position="229"/>
        <end position="238"/>
    </location>
</feature>
<comment type="subcellular location">
    <subcellularLocation>
        <location evidence="1">Nucleus membrane</location>
    </subcellularLocation>
</comment>
<feature type="region of interest" description="Disordered" evidence="6">
    <location>
        <begin position="42"/>
        <end position="104"/>
    </location>
</feature>
<dbReference type="InterPro" id="IPR003887">
    <property type="entry name" value="LEM_dom"/>
</dbReference>
<evidence type="ECO:0000256" key="7">
    <source>
        <dbReference type="SAM" id="Phobius"/>
    </source>
</evidence>
<feature type="transmembrane region" description="Helical" evidence="7">
    <location>
        <begin position="544"/>
        <end position="569"/>
    </location>
</feature>
<keyword evidence="3 7" id="KW-1133">Transmembrane helix</keyword>
<dbReference type="OrthoDB" id="6363067at2759"/>
<accession>A0A504YC37</accession>
<dbReference type="GO" id="GO:0006998">
    <property type="term" value="P:nuclear envelope organization"/>
    <property type="evidence" value="ECO:0007669"/>
    <property type="project" value="TreeGrafter"/>
</dbReference>
<evidence type="ECO:0000313" key="10">
    <source>
        <dbReference type="Proteomes" id="UP000316759"/>
    </source>
</evidence>
<name>A0A504YC37_FASGI</name>
<keyword evidence="5" id="KW-0539">Nucleus</keyword>
<dbReference type="Pfam" id="PF09402">
    <property type="entry name" value="MSC"/>
    <property type="match status" value="1"/>
</dbReference>
<gene>
    <name evidence="9" type="ORF">FGIG_06724</name>
</gene>
<evidence type="ECO:0000313" key="9">
    <source>
        <dbReference type="EMBL" id="TPP58096.1"/>
    </source>
</evidence>
<dbReference type="GO" id="GO:0030514">
    <property type="term" value="P:negative regulation of BMP signaling pathway"/>
    <property type="evidence" value="ECO:0007669"/>
    <property type="project" value="TreeGrafter"/>
</dbReference>
<reference evidence="9 10" key="1">
    <citation type="submission" date="2019-04" db="EMBL/GenBank/DDBJ databases">
        <title>Annotation for the trematode Fasciola gigantica.</title>
        <authorList>
            <person name="Choi Y.-J."/>
        </authorList>
    </citation>
    <scope>NUCLEOTIDE SEQUENCE [LARGE SCALE GENOMIC DNA]</scope>
    <source>
        <strain evidence="9">Uganda_cow_1</strain>
    </source>
</reference>
<organism evidence="9 10">
    <name type="scientific">Fasciola gigantica</name>
    <name type="common">Giant liver fluke</name>
    <dbReference type="NCBI Taxonomy" id="46835"/>
    <lineage>
        <taxon>Eukaryota</taxon>
        <taxon>Metazoa</taxon>
        <taxon>Spiralia</taxon>
        <taxon>Lophotrochozoa</taxon>
        <taxon>Platyhelminthes</taxon>
        <taxon>Trematoda</taxon>
        <taxon>Digenea</taxon>
        <taxon>Plagiorchiida</taxon>
        <taxon>Echinostomata</taxon>
        <taxon>Echinostomatoidea</taxon>
        <taxon>Fasciolidae</taxon>
        <taxon>Fasciola</taxon>
    </lineage>
</organism>
<dbReference type="Proteomes" id="UP000316759">
    <property type="component" value="Unassembled WGS sequence"/>
</dbReference>
<feature type="region of interest" description="Disordered" evidence="6">
    <location>
        <begin position="221"/>
        <end position="240"/>
    </location>
</feature>
<evidence type="ECO:0000256" key="6">
    <source>
        <dbReference type="SAM" id="MobiDB-lite"/>
    </source>
</evidence>
<dbReference type="PANTHER" id="PTHR13428">
    <property type="entry name" value="INNER NUCLEAR MEMBRANE PROTEIN MAN1 LEM DOMAIN CONTAINING PROTEIN"/>
    <property type="match status" value="1"/>
</dbReference>
<sequence>MADSLTDAQLRISLRELGYDAGPITESTRSVYEKKLMKLMNQPKASSAASQKKRKGKTQQNEIPDSISKRNEPQELAANGMNVVPDRVASSENSRSGSSSYITRRASIGRSGDATLTNDWSPATSSIITPSVLADSKNRLAHSVVSRTLSRPQEHISTKLTATTESCFSRVNTPQRAAGHTPTRKTYIYYSNGGNGQSESDTDEEPPSRTSLSGTISRVAGWLRKEAQPNDSGLSVSSRRAGRYSFDRELREDGQIQVSDTDHSDMESRHRSPFFSGLRNPPNSVLARDAGTVTSKSLLFTPPRSASRVLASPKKFGQSFLSDDSDDHGFHGDRSDPSVGVVLRNNRIGRTWTRYLSSSVSHIPNLILVCSIVLLFVLVMSYLILKDHHGEVGKMADLQKLICPSSLPAGAIDPIASHKCLPQSDINEALPVLSTTFDVLSRYAGEYHCKQNQLLSPRLSIISAAGLVKLNTESAGTVRKEFPVVWKHVLYLILHFGKAHFSIACYDASGREIGPNSDPIEVSELESLQPYFSGTCRLKRLVSWLIRLCATILGVLVALGLFIGVILLLRWVRINRIQAAEKRSARIRDLVADIVHMLQQQIRENEANPEQPLHIPVYVLRERLRQQHPDVVELWPEVVRYIYDVETCIGVQEWRGIGETWQWQGGTGWQGSALSDKSQRTPFITPPTECLKIRNMFSTDGLDERGKLRVKRELLKRLGSCGPILHIGLDSVGTKVRAPFSYTPPLSRFSCSRLFCCLEVCTPIVFILVTGVDTLWFVFSDAF</sequence>
<dbReference type="AlphaFoldDB" id="A0A504YC37"/>
<keyword evidence="10" id="KW-1185">Reference proteome</keyword>
<comment type="caution">
    <text evidence="9">The sequence shown here is derived from an EMBL/GenBank/DDBJ whole genome shotgun (WGS) entry which is preliminary data.</text>
</comment>
<dbReference type="GO" id="GO:0031490">
    <property type="term" value="F:chromatin DNA binding"/>
    <property type="evidence" value="ECO:0007669"/>
    <property type="project" value="TreeGrafter"/>
</dbReference>
<dbReference type="EMBL" id="SUNJ01012380">
    <property type="protein sequence ID" value="TPP58096.1"/>
    <property type="molecule type" value="Genomic_DNA"/>
</dbReference>
<feature type="compositionally biased region" description="Low complexity" evidence="6">
    <location>
        <begin position="90"/>
        <end position="100"/>
    </location>
</feature>
<feature type="transmembrane region" description="Helical" evidence="7">
    <location>
        <begin position="366"/>
        <end position="385"/>
    </location>
</feature>
<dbReference type="SMART" id="SM00540">
    <property type="entry name" value="LEM"/>
    <property type="match status" value="1"/>
</dbReference>
<dbReference type="CDD" id="cd12934">
    <property type="entry name" value="LEM"/>
    <property type="match status" value="1"/>
</dbReference>
<evidence type="ECO:0000259" key="8">
    <source>
        <dbReference type="PROSITE" id="PS50954"/>
    </source>
</evidence>
<dbReference type="Gene3D" id="1.10.720.40">
    <property type="match status" value="1"/>
</dbReference>
<dbReference type="InterPro" id="IPR018996">
    <property type="entry name" value="Man1/Src1-like_C"/>
</dbReference>
<evidence type="ECO:0000256" key="5">
    <source>
        <dbReference type="ARBA" id="ARBA00023242"/>
    </source>
</evidence>
<dbReference type="SUPFAM" id="SSF63451">
    <property type="entry name" value="LEM domain"/>
    <property type="match status" value="1"/>
</dbReference>
<evidence type="ECO:0000256" key="4">
    <source>
        <dbReference type="ARBA" id="ARBA00023136"/>
    </source>
</evidence>
<feature type="compositionally biased region" description="Basic and acidic residues" evidence="6">
    <location>
        <begin position="249"/>
        <end position="270"/>
    </location>
</feature>
<evidence type="ECO:0000256" key="2">
    <source>
        <dbReference type="ARBA" id="ARBA00022692"/>
    </source>
</evidence>
<protein>
    <submittedName>
        <fullName evidence="9">Inner nuclear membrane protein Man1 (LEM domain-containing protein 3)</fullName>
    </submittedName>
</protein>
<proteinExistence type="predicted"/>
<keyword evidence="4 7" id="KW-0472">Membrane</keyword>
<dbReference type="PROSITE" id="PS50954">
    <property type="entry name" value="LEM"/>
    <property type="match status" value="1"/>
</dbReference>
<dbReference type="InterPro" id="IPR011015">
    <property type="entry name" value="LEM/LEM-like_dom_sf"/>
</dbReference>